<reference evidence="1" key="1">
    <citation type="submission" date="2020-08" db="EMBL/GenBank/DDBJ databases">
        <title>Multicomponent nature underlies the extraordinary mechanical properties of spider dragline silk.</title>
        <authorList>
            <person name="Kono N."/>
            <person name="Nakamura H."/>
            <person name="Mori M."/>
            <person name="Yoshida Y."/>
            <person name="Ohtoshi R."/>
            <person name="Malay A.D."/>
            <person name="Moran D.A.P."/>
            <person name="Tomita M."/>
            <person name="Numata K."/>
            <person name="Arakawa K."/>
        </authorList>
    </citation>
    <scope>NUCLEOTIDE SEQUENCE</scope>
</reference>
<protein>
    <submittedName>
        <fullName evidence="1">Nephrin</fullName>
    </submittedName>
</protein>
<evidence type="ECO:0000313" key="2">
    <source>
        <dbReference type="Proteomes" id="UP000887013"/>
    </source>
</evidence>
<dbReference type="OrthoDB" id="6425876at2759"/>
<dbReference type="EMBL" id="BMAW01109379">
    <property type="protein sequence ID" value="GFT38094.1"/>
    <property type="molecule type" value="Genomic_DNA"/>
</dbReference>
<comment type="caution">
    <text evidence="1">The sequence shown here is derived from an EMBL/GenBank/DDBJ whole genome shotgun (WGS) entry which is preliminary data.</text>
</comment>
<name>A0A8X6NVY1_NEPPI</name>
<keyword evidence="2" id="KW-1185">Reference proteome</keyword>
<accession>A0A8X6NVY1</accession>
<feature type="non-terminal residue" evidence="1">
    <location>
        <position position="1"/>
    </location>
</feature>
<dbReference type="Proteomes" id="UP000887013">
    <property type="component" value="Unassembled WGS sequence"/>
</dbReference>
<gene>
    <name evidence="1" type="primary">Nphs1</name>
    <name evidence="1" type="ORF">NPIL_496091</name>
</gene>
<organism evidence="1 2">
    <name type="scientific">Nephila pilipes</name>
    <name type="common">Giant wood spider</name>
    <name type="synonym">Nephila maculata</name>
    <dbReference type="NCBI Taxonomy" id="299642"/>
    <lineage>
        <taxon>Eukaryota</taxon>
        <taxon>Metazoa</taxon>
        <taxon>Ecdysozoa</taxon>
        <taxon>Arthropoda</taxon>
        <taxon>Chelicerata</taxon>
        <taxon>Arachnida</taxon>
        <taxon>Araneae</taxon>
        <taxon>Araneomorphae</taxon>
        <taxon>Entelegynae</taxon>
        <taxon>Araneoidea</taxon>
        <taxon>Nephilidae</taxon>
        <taxon>Nephila</taxon>
    </lineage>
</organism>
<sequence length="9" mass="1045">KLLAVLIEF</sequence>
<evidence type="ECO:0000313" key="1">
    <source>
        <dbReference type="EMBL" id="GFT38094.1"/>
    </source>
</evidence>
<proteinExistence type="predicted"/>